<dbReference type="Pfam" id="PF11138">
    <property type="entry name" value="DUF2911"/>
    <property type="match status" value="1"/>
</dbReference>
<dbReference type="OrthoDB" id="9808374at2"/>
<proteinExistence type="predicted"/>
<keyword evidence="1" id="KW-0732">Signal</keyword>
<name>A0A3N4M836_9BACT</name>
<dbReference type="RefSeq" id="WP_120515830.1">
    <property type="nucleotide sequence ID" value="NZ_QXZY01000004.1"/>
</dbReference>
<keyword evidence="3" id="KW-1185">Reference proteome</keyword>
<protein>
    <submittedName>
        <fullName evidence="2">DUF2911 domain-containing protein</fullName>
    </submittedName>
</protein>
<dbReference type="InterPro" id="IPR021314">
    <property type="entry name" value="DUF2911"/>
</dbReference>
<dbReference type="AlphaFoldDB" id="A0A3N4M836"/>
<accession>A0A3N4M836</accession>
<evidence type="ECO:0000256" key="1">
    <source>
        <dbReference type="SAM" id="SignalP"/>
    </source>
</evidence>
<reference evidence="3" key="1">
    <citation type="submission" date="2018-11" db="EMBL/GenBank/DDBJ databases">
        <title>Chitinophaga lutea sp.nov., isolate from arsenic contaminated soil.</title>
        <authorList>
            <person name="Zong Y."/>
        </authorList>
    </citation>
    <scope>NUCLEOTIDE SEQUENCE [LARGE SCALE GENOMIC DNA]</scope>
    <source>
        <strain evidence="3">YLT18</strain>
    </source>
</reference>
<feature type="signal peptide" evidence="1">
    <location>
        <begin position="1"/>
        <end position="23"/>
    </location>
</feature>
<dbReference type="EMBL" id="RMBX01000010">
    <property type="protein sequence ID" value="RPD39692.1"/>
    <property type="molecule type" value="Genomic_DNA"/>
</dbReference>
<dbReference type="Proteomes" id="UP000279089">
    <property type="component" value="Unassembled WGS sequence"/>
</dbReference>
<feature type="chain" id="PRO_5018252869" evidence="1">
    <location>
        <begin position="24"/>
        <end position="282"/>
    </location>
</feature>
<evidence type="ECO:0000313" key="2">
    <source>
        <dbReference type="EMBL" id="RPD39692.1"/>
    </source>
</evidence>
<sequence length="282" mass="31150">MKQLSAFLSGVALCVMTAAAAQAQGIKMPAPSPTQTIKQDFALSSVEVTYSRPLAKGRVIMGDLVPYGKLWRMGANAATKIKFGEDVKLNGTPVPAGEYVMYGVPSPEGWEIVINKGLKNWGIDGYKKEEDVARFKTETQELPFPIQSFMILFENVRPDAMTMMISWDRILIPVEITADIDGKVMASIDEAMKTEKKPYFSAAVYYYETNRDMKTALDYITKASEQPENAKAFWILHWKAKIQAKSGDKAAAKTTAEKSIALAKEANNADYVALNEKLIASL</sequence>
<organism evidence="2 3">
    <name type="scientific">Chitinophaga barathri</name>
    <dbReference type="NCBI Taxonomy" id="1647451"/>
    <lineage>
        <taxon>Bacteria</taxon>
        <taxon>Pseudomonadati</taxon>
        <taxon>Bacteroidota</taxon>
        <taxon>Chitinophagia</taxon>
        <taxon>Chitinophagales</taxon>
        <taxon>Chitinophagaceae</taxon>
        <taxon>Chitinophaga</taxon>
    </lineage>
</organism>
<comment type="caution">
    <text evidence="2">The sequence shown here is derived from an EMBL/GenBank/DDBJ whole genome shotgun (WGS) entry which is preliminary data.</text>
</comment>
<evidence type="ECO:0000313" key="3">
    <source>
        <dbReference type="Proteomes" id="UP000279089"/>
    </source>
</evidence>
<gene>
    <name evidence="2" type="ORF">EG028_18800</name>
</gene>